<evidence type="ECO:0000256" key="4">
    <source>
        <dbReference type="PROSITE-ProRule" id="PRU00047"/>
    </source>
</evidence>
<protein>
    <recommendedName>
        <fullName evidence="6">CCHC-type domain-containing protein</fullName>
    </recommendedName>
</protein>
<evidence type="ECO:0000256" key="3">
    <source>
        <dbReference type="ARBA" id="ARBA00022833"/>
    </source>
</evidence>
<dbReference type="InterPro" id="IPR036875">
    <property type="entry name" value="Znf_CCHC_sf"/>
</dbReference>
<reference evidence="7" key="1">
    <citation type="submission" date="2025-08" db="UniProtKB">
        <authorList>
            <consortium name="Ensembl"/>
        </authorList>
    </citation>
    <scope>IDENTIFICATION</scope>
</reference>
<feature type="compositionally biased region" description="Polar residues" evidence="5">
    <location>
        <begin position="739"/>
        <end position="750"/>
    </location>
</feature>
<feature type="region of interest" description="Disordered" evidence="5">
    <location>
        <begin position="726"/>
        <end position="750"/>
    </location>
</feature>
<dbReference type="PANTHER" id="PTHR40389">
    <property type="entry name" value="ENDOGENOUS RETROVIRUS GROUP K MEMBER 24 GAG POLYPROTEIN-RELATED"/>
    <property type="match status" value="1"/>
</dbReference>
<dbReference type="Proteomes" id="UP000694522">
    <property type="component" value="Unplaced"/>
</dbReference>
<dbReference type="AlphaFoldDB" id="A0A8B9ITI8"/>
<keyword evidence="3" id="KW-0862">Zinc</keyword>
<dbReference type="Gene3D" id="1.10.150.490">
    <property type="entry name" value="Retroviral GAG p10 protein"/>
    <property type="match status" value="1"/>
</dbReference>
<dbReference type="GO" id="GO:0003676">
    <property type="term" value="F:nucleic acid binding"/>
    <property type="evidence" value="ECO:0007669"/>
    <property type="project" value="InterPro"/>
</dbReference>
<dbReference type="InterPro" id="IPR038124">
    <property type="entry name" value="B_retro_matrix_sf"/>
</dbReference>
<dbReference type="Pfam" id="PF00098">
    <property type="entry name" value="zf-CCHC"/>
    <property type="match status" value="1"/>
</dbReference>
<keyword evidence="1" id="KW-0479">Metal-binding</keyword>
<feature type="compositionally biased region" description="Basic and acidic residues" evidence="5">
    <location>
        <begin position="155"/>
        <end position="171"/>
    </location>
</feature>
<dbReference type="Pfam" id="PF19317">
    <property type="entry name" value="Gag_p24_C"/>
    <property type="match status" value="1"/>
</dbReference>
<dbReference type="SUPFAM" id="SSF47353">
    <property type="entry name" value="Retrovirus capsid dimerization domain-like"/>
    <property type="match status" value="1"/>
</dbReference>
<feature type="domain" description="CCHC-type" evidence="6">
    <location>
        <begin position="711"/>
        <end position="726"/>
    </location>
</feature>
<dbReference type="Pfam" id="PF14787">
    <property type="entry name" value="zf-CCHC_5"/>
    <property type="match status" value="1"/>
</dbReference>
<feature type="region of interest" description="Disordered" evidence="5">
    <location>
        <begin position="258"/>
        <end position="284"/>
    </location>
</feature>
<feature type="region of interest" description="Disordered" evidence="5">
    <location>
        <begin position="142"/>
        <end position="182"/>
    </location>
</feature>
<dbReference type="Pfam" id="PF00607">
    <property type="entry name" value="Gag_p24"/>
    <property type="match status" value="1"/>
</dbReference>
<keyword evidence="8" id="KW-1185">Reference proteome</keyword>
<evidence type="ECO:0000259" key="6">
    <source>
        <dbReference type="PROSITE" id="PS50158"/>
    </source>
</evidence>
<dbReference type="InterPro" id="IPR008916">
    <property type="entry name" value="Retrov_capsid_C"/>
</dbReference>
<dbReference type="Gene3D" id="1.10.1200.30">
    <property type="match status" value="1"/>
</dbReference>
<dbReference type="PANTHER" id="PTHR40389:SF3">
    <property type="entry name" value="IGE-BINDING PROTEIN"/>
    <property type="match status" value="1"/>
</dbReference>
<dbReference type="InterPro" id="IPR001878">
    <property type="entry name" value="Znf_CCHC"/>
</dbReference>
<proteinExistence type="predicted"/>
<dbReference type="InterPro" id="IPR045345">
    <property type="entry name" value="Gag_p24_C"/>
</dbReference>
<evidence type="ECO:0000256" key="2">
    <source>
        <dbReference type="ARBA" id="ARBA00022771"/>
    </source>
</evidence>
<evidence type="ECO:0000313" key="7">
    <source>
        <dbReference type="Ensembl" id="ENSACOP00000004974.1"/>
    </source>
</evidence>
<dbReference type="PROSITE" id="PS50158">
    <property type="entry name" value="ZF_CCHC"/>
    <property type="match status" value="2"/>
</dbReference>
<dbReference type="InterPro" id="IPR050195">
    <property type="entry name" value="Primate_lentivir_Gag_pol-like"/>
</dbReference>
<dbReference type="Gene3D" id="1.10.375.10">
    <property type="entry name" value="Human Immunodeficiency Virus Type 1 Capsid Protein"/>
    <property type="match status" value="1"/>
</dbReference>
<evidence type="ECO:0000256" key="1">
    <source>
        <dbReference type="ARBA" id="ARBA00022723"/>
    </source>
</evidence>
<dbReference type="InterPro" id="IPR008919">
    <property type="entry name" value="Retrov_capsid_N"/>
</dbReference>
<accession>A0A8B9ITI8</accession>
<dbReference type="SMART" id="SM00343">
    <property type="entry name" value="ZnF_C2HC"/>
    <property type="match status" value="2"/>
</dbReference>
<dbReference type="SUPFAM" id="SSF57756">
    <property type="entry name" value="Retrovirus zinc finger-like domains"/>
    <property type="match status" value="1"/>
</dbReference>
<name>A0A8B9ITI8_9PSIT</name>
<feature type="domain" description="CCHC-type" evidence="6">
    <location>
        <begin position="680"/>
        <end position="695"/>
    </location>
</feature>
<feature type="region of interest" description="Disordered" evidence="5">
    <location>
        <begin position="364"/>
        <end position="394"/>
    </location>
</feature>
<dbReference type="Ensembl" id="ENSACOT00000005163.1">
    <property type="protein sequence ID" value="ENSACOP00000004974.1"/>
    <property type="gene ID" value="ENSACOG00000003539.1"/>
</dbReference>
<dbReference type="SUPFAM" id="SSF47943">
    <property type="entry name" value="Retrovirus capsid protein, N-terminal core domain"/>
    <property type="match status" value="1"/>
</dbReference>
<evidence type="ECO:0000313" key="8">
    <source>
        <dbReference type="Proteomes" id="UP000694522"/>
    </source>
</evidence>
<evidence type="ECO:0000256" key="5">
    <source>
        <dbReference type="SAM" id="MobiDB-lite"/>
    </source>
</evidence>
<dbReference type="Gene3D" id="4.10.60.10">
    <property type="entry name" value="Zinc finger, CCHC-type"/>
    <property type="match status" value="1"/>
</dbReference>
<sequence length="782" mass="86624">MGSAISAVEKAAIQSLLQLAKRTETKLLEGDLTSLLEWCRRKGLLKTPDQLYDLDVWKAIGAELWESVMVGSKEARKHAQTWRLVKLMLEQMHGQAAVAATASRAIASARECSEEDPILTPELPEPREAYPVTREDKAFWGADDDLMPGPWNSSEADKERPPPCNPDKKPNTVDPVSVPLPMDMDEAASSKPNYPEIPTDKLRQTLLEQQETMTKLLGEMRRLEKGSSKPAVKRAYEQAHQAIVEGLRSVEKQLYDEVTSPSTEPARTPDSLVSPLPLPHDPRKHLDPTSIRAWVLECLKNKEMTIEEAENYLQLKFGGDGRLSTSELKEVSDFWDKTMDPLSEKENSWGSWLRQKILGVPGKTNLECDSEAETGGKEEVSSSPLPPRDPTYDAGQRWRGVIKNAVIEGVMLPSSIVSMPVSVQVGQRVRYPFDWKTVSQLQKTVMEYGHDHKQVRTLVQAFFKNQTLVPADIRALMEILLPPPVYMIFKDKWAERCEVAMINNLNKAPQDDPLRFVTRDQLLGEGQYQDGAAQAAMHPRIIQQSQALALAAFNELPSFGTPTPPYTKIVQKPGEPCMCFIDHLKNALDVAPGLDSAVKAALDKDLAFHNANAQCQQILATLLAGSTLSQMVETCSRIPRLEDEREKAQIHAQAMAVALRSAVIQGRGDQGPKRGQTSGCYLCGKKGHFKKNCPRKNPANSGSSSPFGGTCRKCDKFGHRANECQSRFKKDGTPIPGNGRNSAMTGGTMTSKYPRAMAASVNSAQPQLEVQGSIWPWESQQS</sequence>
<organism evidence="7 8">
    <name type="scientific">Amazona collaria</name>
    <name type="common">yellow-billed parrot</name>
    <dbReference type="NCBI Taxonomy" id="241587"/>
    <lineage>
        <taxon>Eukaryota</taxon>
        <taxon>Metazoa</taxon>
        <taxon>Chordata</taxon>
        <taxon>Craniata</taxon>
        <taxon>Vertebrata</taxon>
        <taxon>Euteleostomi</taxon>
        <taxon>Archelosauria</taxon>
        <taxon>Archosauria</taxon>
        <taxon>Dinosauria</taxon>
        <taxon>Saurischia</taxon>
        <taxon>Theropoda</taxon>
        <taxon>Coelurosauria</taxon>
        <taxon>Aves</taxon>
        <taxon>Neognathae</taxon>
        <taxon>Neoaves</taxon>
        <taxon>Telluraves</taxon>
        <taxon>Australaves</taxon>
        <taxon>Psittaciformes</taxon>
        <taxon>Psittacidae</taxon>
        <taxon>Amazona</taxon>
    </lineage>
</organism>
<dbReference type="GO" id="GO:0016032">
    <property type="term" value="P:viral process"/>
    <property type="evidence" value="ECO:0007669"/>
    <property type="project" value="InterPro"/>
</dbReference>
<dbReference type="GO" id="GO:0008270">
    <property type="term" value="F:zinc ion binding"/>
    <property type="evidence" value="ECO:0007669"/>
    <property type="project" value="UniProtKB-KW"/>
</dbReference>
<keyword evidence="2 4" id="KW-0863">Zinc-finger</keyword>
<reference evidence="7" key="2">
    <citation type="submission" date="2025-09" db="UniProtKB">
        <authorList>
            <consortium name="Ensembl"/>
        </authorList>
    </citation>
    <scope>IDENTIFICATION</scope>
</reference>